<reference evidence="3" key="1">
    <citation type="submission" date="2020-06" db="EMBL/GenBank/DDBJ databases">
        <authorList>
            <consortium name="Plant Systems Biology data submission"/>
        </authorList>
    </citation>
    <scope>NUCLEOTIDE SEQUENCE</scope>
    <source>
        <strain evidence="3">D6</strain>
    </source>
</reference>
<protein>
    <recommendedName>
        <fullName evidence="2">BHLH domain-containing protein</fullName>
    </recommendedName>
</protein>
<dbReference type="OrthoDB" id="206680at2759"/>
<dbReference type="InterPro" id="IPR036638">
    <property type="entry name" value="HLH_DNA-bd_sf"/>
</dbReference>
<feature type="compositionally biased region" description="Low complexity" evidence="1">
    <location>
        <begin position="25"/>
        <end position="36"/>
    </location>
</feature>
<dbReference type="InterPro" id="IPR000014">
    <property type="entry name" value="PAS"/>
</dbReference>
<accession>A0A9N8F2Q0</accession>
<dbReference type="Proteomes" id="UP001153069">
    <property type="component" value="Unassembled WGS sequence"/>
</dbReference>
<keyword evidence="4" id="KW-1185">Reference proteome</keyword>
<dbReference type="CDD" id="cd00083">
    <property type="entry name" value="bHLH_SF"/>
    <property type="match status" value="1"/>
</dbReference>
<dbReference type="SUPFAM" id="SSF47459">
    <property type="entry name" value="HLH, helix-loop-helix DNA-binding domain"/>
    <property type="match status" value="1"/>
</dbReference>
<name>A0A9N8F2Q0_9STRA</name>
<dbReference type="Pfam" id="PF00010">
    <property type="entry name" value="HLH"/>
    <property type="match status" value="1"/>
</dbReference>
<feature type="domain" description="BHLH" evidence="2">
    <location>
        <begin position="354"/>
        <end position="406"/>
    </location>
</feature>
<feature type="compositionally biased region" description="Basic and acidic residues" evidence="1">
    <location>
        <begin position="351"/>
        <end position="368"/>
    </location>
</feature>
<dbReference type="SMART" id="SM00353">
    <property type="entry name" value="HLH"/>
    <property type="match status" value="1"/>
</dbReference>
<dbReference type="InterPro" id="IPR035965">
    <property type="entry name" value="PAS-like_dom_sf"/>
</dbReference>
<feature type="compositionally biased region" description="Low complexity" evidence="1">
    <location>
        <begin position="45"/>
        <end position="54"/>
    </location>
</feature>
<organism evidence="3 4">
    <name type="scientific">Seminavis robusta</name>
    <dbReference type="NCBI Taxonomy" id="568900"/>
    <lineage>
        <taxon>Eukaryota</taxon>
        <taxon>Sar</taxon>
        <taxon>Stramenopiles</taxon>
        <taxon>Ochrophyta</taxon>
        <taxon>Bacillariophyta</taxon>
        <taxon>Bacillariophyceae</taxon>
        <taxon>Bacillariophycidae</taxon>
        <taxon>Naviculales</taxon>
        <taxon>Naviculaceae</taxon>
        <taxon>Seminavis</taxon>
    </lineage>
</organism>
<dbReference type="AlphaFoldDB" id="A0A9N8F2Q0"/>
<dbReference type="CDD" id="cd00130">
    <property type="entry name" value="PAS"/>
    <property type="match status" value="1"/>
</dbReference>
<comment type="caution">
    <text evidence="3">The sequence shown here is derived from an EMBL/GenBank/DDBJ whole genome shotgun (WGS) entry which is preliminary data.</text>
</comment>
<dbReference type="PANTHER" id="PTHR24330">
    <property type="entry name" value="HOMEOBOX PROTEIN BARH-LIKE"/>
    <property type="match status" value="1"/>
</dbReference>
<dbReference type="EMBL" id="CAICTM010002547">
    <property type="protein sequence ID" value="CAB9529574.1"/>
    <property type="molecule type" value="Genomic_DNA"/>
</dbReference>
<feature type="region of interest" description="Disordered" evidence="1">
    <location>
        <begin position="1"/>
        <end position="65"/>
    </location>
</feature>
<gene>
    <name evidence="3" type="ORF">SEMRO_2549_G330890.1</name>
</gene>
<dbReference type="Gene3D" id="4.10.280.10">
    <property type="entry name" value="Helix-loop-helix DNA-binding domain"/>
    <property type="match status" value="1"/>
</dbReference>
<dbReference type="GO" id="GO:0046983">
    <property type="term" value="F:protein dimerization activity"/>
    <property type="evidence" value="ECO:0007669"/>
    <property type="project" value="InterPro"/>
</dbReference>
<sequence>MQDSNNNDNINHRSAHQQQHDRNQQEQQQQQQQQQQLNSMQSLASSVNSNNSSNDGLVKPGGLPIPPFDAANTMNFFQQQAAGSSRSSDTDIGAMDDVQFSASLDALLNGDQLSNLTAAAPGLNTSVVQGLAAGGLQNLPSLPVGNPNISMARPTQQQQQQQLPTLQQSAIGNTQQYFVMAPGAAPVPQITLTTGQPQHQSAQQQQQQQAFTTAAVSQLAGLPLAYANQAALQLVPPGPHSAAQMSLSAGHAAATGAFHPGNATATAPPTTMPAGIPQQMAAAPFPWAIATNVAGQQPQQQQVNAPVSSATTSSTATVSTAATISRGGKRPRPAAVRDVRDISAVSEDEGDREKRRQDRNIREQQRSHRITEQIAQLRDVLSSANLQFKPDKYSTLTTVAEYITQLQDRSKVLDAEHKKLLDTITETNEIVNNQYVPAYTSGSDSPPSISNDLMAGDGSSSLDDESMVFVRGIDYKVAFKGCGIPLALSSIDGRFLDCNDTFLELTGYSRGELLPLEKPGGQNTVRFSPDQDESHKKNLSLFNLLSRDGMEQVFMAMSEMLKQPGSIGTSASKPTEASKLADFWSGPVKLCRQDDLPVKLNCTLVRTSRGRPKFFNCALTALDEEGDDQTTITSQSQSDGTKETNALINEQQQQVATGAPVAGHVTSAPHVAWASATAVSDAQATVPPMPDTAQAMLAPVTAPANDTAPMPAPPLPTAQGQENPPQEAQAVESAGEEGGT</sequence>
<dbReference type="SUPFAM" id="SSF55785">
    <property type="entry name" value="PYP-like sensor domain (PAS domain)"/>
    <property type="match status" value="1"/>
</dbReference>
<dbReference type="InterPro" id="IPR011598">
    <property type="entry name" value="bHLH_dom"/>
</dbReference>
<feature type="region of interest" description="Disordered" evidence="1">
    <location>
        <begin position="696"/>
        <end position="740"/>
    </location>
</feature>
<evidence type="ECO:0000259" key="2">
    <source>
        <dbReference type="PROSITE" id="PS50888"/>
    </source>
</evidence>
<dbReference type="InterPro" id="IPR052145">
    <property type="entry name" value="Mediator/Homeobox_domain"/>
</dbReference>
<dbReference type="PROSITE" id="PS50888">
    <property type="entry name" value="BHLH"/>
    <property type="match status" value="1"/>
</dbReference>
<evidence type="ECO:0000313" key="4">
    <source>
        <dbReference type="Proteomes" id="UP001153069"/>
    </source>
</evidence>
<evidence type="ECO:0000313" key="3">
    <source>
        <dbReference type="EMBL" id="CAB9529574.1"/>
    </source>
</evidence>
<proteinExistence type="predicted"/>
<dbReference type="Pfam" id="PF13188">
    <property type="entry name" value="PAS_8"/>
    <property type="match status" value="1"/>
</dbReference>
<evidence type="ECO:0000256" key="1">
    <source>
        <dbReference type="SAM" id="MobiDB-lite"/>
    </source>
</evidence>
<feature type="region of interest" description="Disordered" evidence="1">
    <location>
        <begin position="340"/>
        <end position="368"/>
    </location>
</feature>